<accession>Q11F02</accession>
<feature type="domain" description="Hydantoinase B/oxoprolinase" evidence="1">
    <location>
        <begin position="2"/>
        <end position="530"/>
    </location>
</feature>
<name>Q11F02_CHESB</name>
<dbReference type="HOGENOM" id="CLU_020413_1_1_5"/>
<dbReference type="KEGG" id="mes:Meso_2646"/>
<dbReference type="InterPro" id="IPR003692">
    <property type="entry name" value="Hydantoinase_B"/>
</dbReference>
<dbReference type="EMBL" id="CP000390">
    <property type="protein sequence ID" value="ABG64023.1"/>
    <property type="molecule type" value="Genomic_DNA"/>
</dbReference>
<gene>
    <name evidence="2" type="ordered locus">Meso_2646</name>
</gene>
<evidence type="ECO:0000313" key="2">
    <source>
        <dbReference type="EMBL" id="ABG64023.1"/>
    </source>
</evidence>
<sequence>MDPVFTEVMKHRFAAIADEASNTVYRTAFTTFVKQTQDYQIALAAIEGEFFAFPVQSGMMSNLCHNIRPVIDMFGIENLKPGDVIFTNDPFTGNGLVTHMMDIHLIRPIFYKDKLVCFSWSFIHASDVGGSVPGSISPTNSEIFQEGLRIAPTFLYREGKLNKELWRIFEDNTRIPDLIWGDIEAMVAGHLQLEQRVTELCNRLGLEKLNQGINDVLKLSEIRAREIIGAMTDGVYEFHDYLESYFPNEVIFVNIKMTVKGDELEIDYEGSDPQLPLAMNLVAGDAKAHPFLCHPLVNYIITAADDIPRTGAMLRSVTIKAPKGTLCNAEFPAAGGNRMVSVSRFYDVLLGCMNQAVPGGLVSAGYGIAGIIVASSLDPKTGKRHVSTVEPFMGGGGGRCNGDGMDAVDVPRGALRSAPIETVEIEQPFVIRRFGVENDTQGAGKYRGGGAAVLTIENRGPSTMVTVRGLDRFEFQPWGFGGGKCGQSGSVILNPKTAAEKDIGKVTVLELVPGDILHMVTPTGGGFGDPLDRDVAMVLKDVQQEFVSAERARSDYGVVVEGGAVNLAATESLRLQMKKGLRDDTYAYGTKRVEIEKVWDSKARIALANAVSHVPATLRHKAKTDLAKKVEALGQPITAALVNSVAA</sequence>
<dbReference type="PANTHER" id="PTHR11365:SF23">
    <property type="entry name" value="HYPOTHETICAL 5-OXOPROLINASE (EUROFUNG)-RELATED"/>
    <property type="match status" value="1"/>
</dbReference>
<proteinExistence type="predicted"/>
<protein>
    <submittedName>
        <fullName evidence="2">Hydantoinase B/oxoprolinase</fullName>
    </submittedName>
</protein>
<evidence type="ECO:0000259" key="1">
    <source>
        <dbReference type="Pfam" id="PF02538"/>
    </source>
</evidence>
<dbReference type="GO" id="GO:0005829">
    <property type="term" value="C:cytosol"/>
    <property type="evidence" value="ECO:0007669"/>
    <property type="project" value="TreeGrafter"/>
</dbReference>
<reference evidence="2" key="1">
    <citation type="submission" date="2006-06" db="EMBL/GenBank/DDBJ databases">
        <title>Complete sequence of chromosome of Chelativorans sp. BNC1.</title>
        <authorList>
            <consortium name="US DOE Joint Genome Institute"/>
            <person name="Copeland A."/>
            <person name="Lucas S."/>
            <person name="Lapidus A."/>
            <person name="Barry K."/>
            <person name="Detter J.C."/>
            <person name="Glavina del Rio T."/>
            <person name="Hammon N."/>
            <person name="Israni S."/>
            <person name="Dalin E."/>
            <person name="Tice H."/>
            <person name="Pitluck S."/>
            <person name="Chertkov O."/>
            <person name="Brettin T."/>
            <person name="Bruce D."/>
            <person name="Han C."/>
            <person name="Tapia R."/>
            <person name="Gilna P."/>
            <person name="Schmutz J."/>
            <person name="Larimer F."/>
            <person name="Land M."/>
            <person name="Hauser L."/>
            <person name="Kyrpides N."/>
            <person name="Mikhailova N."/>
            <person name="Richardson P."/>
        </authorList>
    </citation>
    <scope>NUCLEOTIDE SEQUENCE</scope>
    <source>
        <strain evidence="2">BNC1</strain>
    </source>
</reference>
<dbReference type="PANTHER" id="PTHR11365">
    <property type="entry name" value="5-OXOPROLINASE RELATED"/>
    <property type="match status" value="1"/>
</dbReference>
<dbReference type="OrthoDB" id="9761586at2"/>
<dbReference type="eggNOG" id="COG0146">
    <property type="taxonomic scope" value="Bacteria"/>
</dbReference>
<dbReference type="Pfam" id="PF02538">
    <property type="entry name" value="Hydantoinase_B"/>
    <property type="match status" value="1"/>
</dbReference>
<organism evidence="2">
    <name type="scientific">Chelativorans sp. (strain BNC1)</name>
    <dbReference type="NCBI Taxonomy" id="266779"/>
    <lineage>
        <taxon>Bacteria</taxon>
        <taxon>Pseudomonadati</taxon>
        <taxon>Pseudomonadota</taxon>
        <taxon>Alphaproteobacteria</taxon>
        <taxon>Hyphomicrobiales</taxon>
        <taxon>Phyllobacteriaceae</taxon>
        <taxon>Chelativorans</taxon>
    </lineage>
</organism>
<dbReference type="GO" id="GO:0017168">
    <property type="term" value="F:5-oxoprolinase (ATP-hydrolyzing) activity"/>
    <property type="evidence" value="ECO:0007669"/>
    <property type="project" value="TreeGrafter"/>
</dbReference>
<dbReference type="AlphaFoldDB" id="Q11F02"/>
<dbReference type="STRING" id="266779.Meso_2646"/>
<dbReference type="GO" id="GO:0006749">
    <property type="term" value="P:glutathione metabolic process"/>
    <property type="evidence" value="ECO:0007669"/>
    <property type="project" value="TreeGrafter"/>
</dbReference>
<dbReference type="InterPro" id="IPR045079">
    <property type="entry name" value="Oxoprolinase-like"/>
</dbReference>